<dbReference type="AlphaFoldDB" id="A0A3B0RAR4"/>
<gene>
    <name evidence="2" type="ORF">MNBD_ALPHA08-2178</name>
</gene>
<dbReference type="PANTHER" id="PTHR43194:SF2">
    <property type="entry name" value="PEROXISOMAL MEMBRANE PROTEIN LPX1"/>
    <property type="match status" value="1"/>
</dbReference>
<organism evidence="2">
    <name type="scientific">hydrothermal vent metagenome</name>
    <dbReference type="NCBI Taxonomy" id="652676"/>
    <lineage>
        <taxon>unclassified sequences</taxon>
        <taxon>metagenomes</taxon>
        <taxon>ecological metagenomes</taxon>
    </lineage>
</organism>
<dbReference type="Pfam" id="PF00561">
    <property type="entry name" value="Abhydrolase_1"/>
    <property type="match status" value="1"/>
</dbReference>
<feature type="domain" description="AB hydrolase-1" evidence="1">
    <location>
        <begin position="28"/>
        <end position="279"/>
    </location>
</feature>
<evidence type="ECO:0000259" key="1">
    <source>
        <dbReference type="Pfam" id="PF00561"/>
    </source>
</evidence>
<keyword evidence="2" id="KW-0378">Hydrolase</keyword>
<dbReference type="InterPro" id="IPR029058">
    <property type="entry name" value="AB_hydrolase_fold"/>
</dbReference>
<reference evidence="2" key="1">
    <citation type="submission" date="2018-06" db="EMBL/GenBank/DDBJ databases">
        <authorList>
            <person name="Zhirakovskaya E."/>
        </authorList>
    </citation>
    <scope>NUCLEOTIDE SEQUENCE</scope>
</reference>
<dbReference type="SUPFAM" id="SSF53474">
    <property type="entry name" value="alpha/beta-Hydrolases"/>
    <property type="match status" value="1"/>
</dbReference>
<evidence type="ECO:0000313" key="2">
    <source>
        <dbReference type="EMBL" id="VAV88607.1"/>
    </source>
</evidence>
<dbReference type="Gene3D" id="3.40.50.1820">
    <property type="entry name" value="alpha/beta hydrolase"/>
    <property type="match status" value="1"/>
</dbReference>
<proteinExistence type="predicted"/>
<dbReference type="EMBL" id="UOEC01000048">
    <property type="protein sequence ID" value="VAV88607.1"/>
    <property type="molecule type" value="Genomic_DNA"/>
</dbReference>
<protein>
    <submittedName>
        <fullName evidence="2">Hydrolase, alpha/beta fold family</fullName>
    </submittedName>
</protein>
<dbReference type="PANTHER" id="PTHR43194">
    <property type="entry name" value="HYDROLASE ALPHA/BETA FOLD FAMILY"/>
    <property type="match status" value="1"/>
</dbReference>
<dbReference type="InterPro" id="IPR050228">
    <property type="entry name" value="Carboxylesterase_BioH"/>
</dbReference>
<name>A0A3B0RAR4_9ZZZZ</name>
<sequence>MKISFTGHEGNGLVGTRFVPEGQLNGEVVLLLHGGGQTRHSWAATARDLARQGHCAITLDLRGHGDSDWSAEGNYQFSDFADDVKIVVDDVSAEFGRKPVVIGASLGGMAAMIFAGEVASEAASEAAGEQQRGLLAGLVLVDITPTVKMDGVEKILGFMGSRSVEGFATLQDAADEIAAYLPHRPRPKDLSGLEKNLRLGKDGRYRWHWDPAFLASRKQTDERKVIEAQLSSAVRRLTMPVMLVRGRDSELVGDKEVAAFLELVPHAQVADVSGARHMVAGDKNDVFAKAVTGFIDRL</sequence>
<accession>A0A3B0RAR4</accession>
<dbReference type="GO" id="GO:0016787">
    <property type="term" value="F:hydrolase activity"/>
    <property type="evidence" value="ECO:0007669"/>
    <property type="project" value="UniProtKB-KW"/>
</dbReference>
<dbReference type="InterPro" id="IPR000073">
    <property type="entry name" value="AB_hydrolase_1"/>
</dbReference>